<reference evidence="3" key="2">
    <citation type="submission" date="2022-10" db="EMBL/GenBank/DDBJ databases">
        <authorList>
            <consortium name="ENA_rothamsted_submissions"/>
            <consortium name="culmorum"/>
            <person name="King R."/>
        </authorList>
    </citation>
    <scope>NUCLEOTIDE SEQUENCE</scope>
</reference>
<sequence length="310" mass="35308">MGESETEVSIKDVYILLKEVNKNLSQRIENIEESTNNLAKVLHSEVETIRKKADKLEEENKILKQQLNKIERKIITNNLVLYGLQETPEESKENLISSITHLFRNKLEVHLENSQINNIFRLGKRNTHNRPILLSLTTYLKKSEILRNCSKLKGTGIVVCEELTTKDLEDRKILLGSLKEARAKNKHAVIKGRTLIIEGEAYTVEDIQNFDKGNDYPTSPNIERNVQSEPSTPSPKEVDLEEDPAIQSSIDSEQEKATNSKGVFASKEAQNQSKITTKTRNISSNETPKKTTEIHRALRNQKKNLLASKR</sequence>
<protein>
    <recommendedName>
        <fullName evidence="5">Endonuclease-reverse transcriptase</fullName>
    </recommendedName>
</protein>
<reference evidence="3" key="1">
    <citation type="submission" date="2022-01" db="EMBL/GenBank/DDBJ databases">
        <authorList>
            <person name="King R."/>
        </authorList>
    </citation>
    <scope>NUCLEOTIDE SEQUENCE</scope>
</reference>
<evidence type="ECO:0008006" key="5">
    <source>
        <dbReference type="Google" id="ProtNLM"/>
    </source>
</evidence>
<dbReference type="EMBL" id="OU896721">
    <property type="protein sequence ID" value="CAG9817244.1"/>
    <property type="molecule type" value="Genomic_DNA"/>
</dbReference>
<keyword evidence="1" id="KW-0175">Coiled coil</keyword>
<evidence type="ECO:0000313" key="4">
    <source>
        <dbReference type="Proteomes" id="UP001153737"/>
    </source>
</evidence>
<evidence type="ECO:0000256" key="1">
    <source>
        <dbReference type="SAM" id="Coils"/>
    </source>
</evidence>
<dbReference type="OrthoDB" id="6767122at2759"/>
<feature type="compositionally biased region" description="Basic and acidic residues" evidence="2">
    <location>
        <begin position="287"/>
        <end position="296"/>
    </location>
</feature>
<keyword evidence="4" id="KW-1185">Reference proteome</keyword>
<feature type="coiled-coil region" evidence="1">
    <location>
        <begin position="14"/>
        <end position="73"/>
    </location>
</feature>
<dbReference type="Gene3D" id="3.30.70.1820">
    <property type="entry name" value="L1 transposable element, RRM domain"/>
    <property type="match status" value="1"/>
</dbReference>
<feature type="compositionally biased region" description="Polar residues" evidence="2">
    <location>
        <begin position="268"/>
        <end position="286"/>
    </location>
</feature>
<evidence type="ECO:0000256" key="2">
    <source>
        <dbReference type="SAM" id="MobiDB-lite"/>
    </source>
</evidence>
<dbReference type="PANTHER" id="PTHR37445:SF3">
    <property type="entry name" value="ZINC FINGER PHD-TYPE DOMAIN-CONTAINING PROTEIN"/>
    <property type="match status" value="1"/>
</dbReference>
<name>A0A9N9SC57_PHACE</name>
<gene>
    <name evidence="3" type="ORF">PHAECO_LOCUS4695</name>
</gene>
<dbReference type="PANTHER" id="PTHR37445">
    <property type="entry name" value="PROTEIN CBG24663"/>
    <property type="match status" value="1"/>
</dbReference>
<dbReference type="Proteomes" id="UP001153737">
    <property type="component" value="Chromosome 15"/>
</dbReference>
<accession>A0A9N9SC57</accession>
<proteinExistence type="predicted"/>
<dbReference type="AlphaFoldDB" id="A0A9N9SC57"/>
<organism evidence="3 4">
    <name type="scientific">Phaedon cochleariae</name>
    <name type="common">Mustard beetle</name>
    <dbReference type="NCBI Taxonomy" id="80249"/>
    <lineage>
        <taxon>Eukaryota</taxon>
        <taxon>Metazoa</taxon>
        <taxon>Ecdysozoa</taxon>
        <taxon>Arthropoda</taxon>
        <taxon>Hexapoda</taxon>
        <taxon>Insecta</taxon>
        <taxon>Pterygota</taxon>
        <taxon>Neoptera</taxon>
        <taxon>Endopterygota</taxon>
        <taxon>Coleoptera</taxon>
        <taxon>Polyphaga</taxon>
        <taxon>Cucujiformia</taxon>
        <taxon>Chrysomeloidea</taxon>
        <taxon>Chrysomelidae</taxon>
        <taxon>Chrysomelinae</taxon>
        <taxon>Chrysomelini</taxon>
        <taxon>Phaedon</taxon>
    </lineage>
</organism>
<feature type="compositionally biased region" description="Polar residues" evidence="2">
    <location>
        <begin position="216"/>
        <end position="231"/>
    </location>
</feature>
<feature type="region of interest" description="Disordered" evidence="2">
    <location>
        <begin position="210"/>
        <end position="310"/>
    </location>
</feature>
<feature type="compositionally biased region" description="Basic residues" evidence="2">
    <location>
        <begin position="297"/>
        <end position="310"/>
    </location>
</feature>
<evidence type="ECO:0000313" key="3">
    <source>
        <dbReference type="EMBL" id="CAG9817244.1"/>
    </source>
</evidence>